<dbReference type="Gene3D" id="3.40.1440.10">
    <property type="entry name" value="GIY-YIG endonuclease"/>
    <property type="match status" value="1"/>
</dbReference>
<dbReference type="Pfam" id="PF12847">
    <property type="entry name" value="Methyltransf_18"/>
    <property type="match status" value="1"/>
</dbReference>
<keyword evidence="4" id="KW-1185">Reference proteome</keyword>
<keyword evidence="1" id="KW-0732">Signal</keyword>
<dbReference type="PANTHER" id="PTHR20208">
    <property type="entry name" value="STRUCTURE-SPECIFIC ENDONUCLEASE SUBUNIT SLX1"/>
    <property type="match status" value="1"/>
</dbReference>
<dbReference type="InterPro" id="IPR000305">
    <property type="entry name" value="GIY-YIG_endonuc"/>
</dbReference>
<sequence>MKSCCAVLFMLLLLRRTTGFSASFSSSSLSRRLENIKDLVLDNVPPTNTLVDVCSDHALLPIHVHASPHNPFEKSIAIDISANACSGASATLQSLPLPHPPITVLEGDGLLPLMNPDPTSTSTPRTYTVVIAGVGVNTILDILSPLQTESIPPHPQTFPKLIISPTKTRSRNLLKIFNESPVLKAHYGLKQVKVNIERNRWYFAFEFHAKNTSSPPPPPPPQQGYIVYCLKSTTSSRTYIGSTNDLKRRLRQHNGELAGGAKSTHSGRPWIVGTTVSGFGTSKSDATSFESSWKNQDPVSKRGYENRIEKLSTTLANNSPPGLTLTQTDHINITNSDKIEELLTPFIDPTDAESLQAFSNYLEFDRKWEMLDQNRIDDD</sequence>
<dbReference type="EMBL" id="BRXX01000145">
    <property type="protein sequence ID" value="GMH93743.1"/>
    <property type="molecule type" value="Genomic_DNA"/>
</dbReference>
<dbReference type="InterPro" id="IPR029063">
    <property type="entry name" value="SAM-dependent_MTases_sf"/>
</dbReference>
<evidence type="ECO:0000313" key="3">
    <source>
        <dbReference type="EMBL" id="GMH93743.1"/>
    </source>
</evidence>
<feature type="signal peptide" evidence="1">
    <location>
        <begin position="1"/>
        <end position="19"/>
    </location>
</feature>
<protein>
    <recommendedName>
        <fullName evidence="2">GIY-YIG domain-containing protein</fullName>
    </recommendedName>
</protein>
<evidence type="ECO:0000256" key="1">
    <source>
        <dbReference type="SAM" id="SignalP"/>
    </source>
</evidence>
<dbReference type="InterPro" id="IPR050381">
    <property type="entry name" value="SLX1_endonuclease"/>
</dbReference>
<dbReference type="SUPFAM" id="SSF82771">
    <property type="entry name" value="GIY-YIG endonuclease"/>
    <property type="match status" value="1"/>
</dbReference>
<evidence type="ECO:0000259" key="2">
    <source>
        <dbReference type="PROSITE" id="PS50164"/>
    </source>
</evidence>
<accession>A0A9W7BVZ1</accession>
<dbReference type="Pfam" id="PF01541">
    <property type="entry name" value="GIY-YIG"/>
    <property type="match status" value="1"/>
</dbReference>
<name>A0A9W7BVZ1_9STRA</name>
<feature type="domain" description="GIY-YIG" evidence="2">
    <location>
        <begin position="223"/>
        <end position="306"/>
    </location>
</feature>
<proteinExistence type="predicted"/>
<gene>
    <name evidence="3" type="ORF">TrVE_jg12169</name>
</gene>
<dbReference type="PANTHER" id="PTHR20208:SF13">
    <property type="entry name" value="STRUCTURE-SPECIFIC ENDONUCLEASE SUBUNIT SLX1"/>
    <property type="match status" value="1"/>
</dbReference>
<dbReference type="PROSITE" id="PS50164">
    <property type="entry name" value="GIY_YIG"/>
    <property type="match status" value="1"/>
</dbReference>
<dbReference type="Gene3D" id="3.40.50.150">
    <property type="entry name" value="Vaccinia Virus protein VP39"/>
    <property type="match status" value="1"/>
</dbReference>
<dbReference type="AlphaFoldDB" id="A0A9W7BVZ1"/>
<dbReference type="InterPro" id="IPR035901">
    <property type="entry name" value="GIY-YIG_endonuc_sf"/>
</dbReference>
<evidence type="ECO:0000313" key="4">
    <source>
        <dbReference type="Proteomes" id="UP001165160"/>
    </source>
</evidence>
<comment type="caution">
    <text evidence="3">The sequence shown here is derived from an EMBL/GenBank/DDBJ whole genome shotgun (WGS) entry which is preliminary data.</text>
</comment>
<reference evidence="4" key="1">
    <citation type="journal article" date="2023" name="Commun. Biol.">
        <title>Genome analysis of Parmales, the sister group of diatoms, reveals the evolutionary specialization of diatoms from phago-mixotrophs to photoautotrophs.</title>
        <authorList>
            <person name="Ban H."/>
            <person name="Sato S."/>
            <person name="Yoshikawa S."/>
            <person name="Yamada K."/>
            <person name="Nakamura Y."/>
            <person name="Ichinomiya M."/>
            <person name="Sato N."/>
            <person name="Blanc-Mathieu R."/>
            <person name="Endo H."/>
            <person name="Kuwata A."/>
            <person name="Ogata H."/>
        </authorList>
    </citation>
    <scope>NUCLEOTIDE SEQUENCE [LARGE SCALE GENOMIC DNA]</scope>
    <source>
        <strain evidence="4">NIES 3699</strain>
    </source>
</reference>
<organism evidence="3 4">
    <name type="scientific">Triparma verrucosa</name>
    <dbReference type="NCBI Taxonomy" id="1606542"/>
    <lineage>
        <taxon>Eukaryota</taxon>
        <taxon>Sar</taxon>
        <taxon>Stramenopiles</taxon>
        <taxon>Ochrophyta</taxon>
        <taxon>Bolidophyceae</taxon>
        <taxon>Parmales</taxon>
        <taxon>Triparmaceae</taxon>
        <taxon>Triparma</taxon>
    </lineage>
</organism>
<dbReference type="Proteomes" id="UP001165160">
    <property type="component" value="Unassembled WGS sequence"/>
</dbReference>
<feature type="chain" id="PRO_5040890944" description="GIY-YIG domain-containing protein" evidence="1">
    <location>
        <begin position="20"/>
        <end position="379"/>
    </location>
</feature>